<name>A0AAY5EX86_ELEEL</name>
<evidence type="ECO:0000313" key="4">
    <source>
        <dbReference type="Proteomes" id="UP000314983"/>
    </source>
</evidence>
<evidence type="ECO:0000256" key="1">
    <source>
        <dbReference type="SAM" id="MobiDB-lite"/>
    </source>
</evidence>
<dbReference type="GeneTree" id="ENSGT01150000287311"/>
<dbReference type="Proteomes" id="UP000314983">
    <property type="component" value="Chromosome 16"/>
</dbReference>
<feature type="transmembrane region" description="Helical" evidence="2">
    <location>
        <begin position="12"/>
        <end position="31"/>
    </location>
</feature>
<reference evidence="3" key="2">
    <citation type="submission" date="2025-08" db="UniProtKB">
        <authorList>
            <consortium name="Ensembl"/>
        </authorList>
    </citation>
    <scope>IDENTIFICATION</scope>
</reference>
<reference evidence="3 4" key="1">
    <citation type="submission" date="2020-05" db="EMBL/GenBank/DDBJ databases">
        <title>Electrophorus electricus (electric eel) genome, fEleEle1, primary haplotype.</title>
        <authorList>
            <person name="Myers G."/>
            <person name="Meyer A."/>
            <person name="Fedrigo O."/>
            <person name="Formenti G."/>
            <person name="Rhie A."/>
            <person name="Tracey A."/>
            <person name="Sims Y."/>
            <person name="Jarvis E.D."/>
        </authorList>
    </citation>
    <scope>NUCLEOTIDE SEQUENCE [LARGE SCALE GENOMIC DNA]</scope>
</reference>
<keyword evidence="2" id="KW-0812">Transmembrane</keyword>
<sequence>MSKLRTFWHRYKVLLVTGAGLGLVHWGWYSIKSSPLLQQKREACVPEPGLAARPPREREAQPEPSRSR</sequence>
<keyword evidence="2" id="KW-0472">Membrane</keyword>
<dbReference type="Ensembl" id="ENSEEET00000059722.1">
    <property type="protein sequence ID" value="ENSEEEP00000061332.1"/>
    <property type="gene ID" value="ENSEEEG00000028942.1"/>
</dbReference>
<accession>A0AAY5EX86</accession>
<reference evidence="3" key="3">
    <citation type="submission" date="2025-09" db="UniProtKB">
        <authorList>
            <consortium name="Ensembl"/>
        </authorList>
    </citation>
    <scope>IDENTIFICATION</scope>
</reference>
<evidence type="ECO:0000256" key="2">
    <source>
        <dbReference type="SAM" id="Phobius"/>
    </source>
</evidence>
<protein>
    <submittedName>
        <fullName evidence="3">Uncharacterized protein</fullName>
    </submittedName>
</protein>
<organism evidence="3 4">
    <name type="scientific">Electrophorus electricus</name>
    <name type="common">Electric eel</name>
    <name type="synonym">Gymnotus electricus</name>
    <dbReference type="NCBI Taxonomy" id="8005"/>
    <lineage>
        <taxon>Eukaryota</taxon>
        <taxon>Metazoa</taxon>
        <taxon>Chordata</taxon>
        <taxon>Craniata</taxon>
        <taxon>Vertebrata</taxon>
        <taxon>Euteleostomi</taxon>
        <taxon>Actinopterygii</taxon>
        <taxon>Neopterygii</taxon>
        <taxon>Teleostei</taxon>
        <taxon>Ostariophysi</taxon>
        <taxon>Gymnotiformes</taxon>
        <taxon>Gymnotoidei</taxon>
        <taxon>Gymnotidae</taxon>
        <taxon>Electrophorus</taxon>
    </lineage>
</organism>
<feature type="compositionally biased region" description="Basic and acidic residues" evidence="1">
    <location>
        <begin position="54"/>
        <end position="68"/>
    </location>
</feature>
<feature type="region of interest" description="Disordered" evidence="1">
    <location>
        <begin position="46"/>
        <end position="68"/>
    </location>
</feature>
<dbReference type="AlphaFoldDB" id="A0AAY5EX86"/>
<evidence type="ECO:0000313" key="3">
    <source>
        <dbReference type="Ensembl" id="ENSEEEP00000061332.1"/>
    </source>
</evidence>
<proteinExistence type="predicted"/>
<keyword evidence="4" id="KW-1185">Reference proteome</keyword>
<keyword evidence="2" id="KW-1133">Transmembrane helix</keyword>